<dbReference type="EMBL" id="CP008727">
    <property type="protein sequence ID" value="AIO69387.1"/>
    <property type="molecule type" value="Genomic_DNA"/>
</dbReference>
<evidence type="ECO:0000256" key="1">
    <source>
        <dbReference type="ARBA" id="ARBA00023015"/>
    </source>
</evidence>
<dbReference type="Pfam" id="PF00196">
    <property type="entry name" value="GerE"/>
    <property type="match status" value="1"/>
</dbReference>
<dbReference type="AlphaFoldDB" id="A0AAI8FQZ2"/>
<dbReference type="Gene3D" id="1.10.10.10">
    <property type="entry name" value="Winged helix-like DNA-binding domain superfamily/Winged helix DNA-binding domain"/>
    <property type="match status" value="1"/>
</dbReference>
<keyword evidence="3" id="KW-0804">Transcription</keyword>
<dbReference type="GO" id="GO:0006355">
    <property type="term" value="P:regulation of DNA-templated transcription"/>
    <property type="evidence" value="ECO:0007669"/>
    <property type="project" value="InterPro"/>
</dbReference>
<keyword evidence="6" id="KW-1185">Reference proteome</keyword>
<evidence type="ECO:0000313" key="5">
    <source>
        <dbReference type="EMBL" id="AIO69387.1"/>
    </source>
</evidence>
<dbReference type="PANTHER" id="PTHR44688:SF16">
    <property type="entry name" value="DNA-BINDING TRANSCRIPTIONAL ACTIVATOR DEVR_DOSR"/>
    <property type="match status" value="1"/>
</dbReference>
<dbReference type="PROSITE" id="PS00622">
    <property type="entry name" value="HTH_LUXR_1"/>
    <property type="match status" value="1"/>
</dbReference>
<dbReference type="GO" id="GO:0003677">
    <property type="term" value="F:DNA binding"/>
    <property type="evidence" value="ECO:0007669"/>
    <property type="project" value="UniProtKB-KW"/>
</dbReference>
<dbReference type="PROSITE" id="PS50043">
    <property type="entry name" value="HTH_LUXR_2"/>
    <property type="match status" value="1"/>
</dbReference>
<proteinExistence type="predicted"/>
<dbReference type="InterPro" id="IPR016032">
    <property type="entry name" value="Sig_transdc_resp-reg_C-effctor"/>
</dbReference>
<keyword evidence="1" id="KW-0805">Transcription regulation</keyword>
<name>A0AAI8FQZ2_9BURK</name>
<dbReference type="KEGG" id="bok:DM82_5200"/>
<gene>
    <name evidence="5" type="ORF">DM82_5200</name>
</gene>
<evidence type="ECO:0000313" key="6">
    <source>
        <dbReference type="Proteomes" id="UP000029424"/>
    </source>
</evidence>
<keyword evidence="2" id="KW-0238">DNA-binding</keyword>
<dbReference type="InterPro" id="IPR000792">
    <property type="entry name" value="Tscrpt_reg_LuxR_C"/>
</dbReference>
<dbReference type="Proteomes" id="UP000029424">
    <property type="component" value="Chromosome 2"/>
</dbReference>
<evidence type="ECO:0000256" key="3">
    <source>
        <dbReference type="ARBA" id="ARBA00023163"/>
    </source>
</evidence>
<dbReference type="SMART" id="SM00421">
    <property type="entry name" value="HTH_LUXR"/>
    <property type="match status" value="1"/>
</dbReference>
<dbReference type="InterPro" id="IPR036388">
    <property type="entry name" value="WH-like_DNA-bd_sf"/>
</dbReference>
<feature type="domain" description="HTH luxR-type" evidence="4">
    <location>
        <begin position="9"/>
        <end position="74"/>
    </location>
</feature>
<dbReference type="PANTHER" id="PTHR44688">
    <property type="entry name" value="DNA-BINDING TRANSCRIPTIONAL ACTIVATOR DEVR_DOSR"/>
    <property type="match status" value="1"/>
</dbReference>
<sequence length="81" mass="8874">MQALSSAAAPEPAVTLSPRERQVLNRVVRGRTSARIAEWLHLSVETVETYRLRLMRKLGVGDITGLMRLASKEGMPDTGNG</sequence>
<reference evidence="5 6" key="1">
    <citation type="submission" date="2014-06" db="EMBL/GenBank/DDBJ databases">
        <authorList>
            <person name="Bishop-Lilly K.A."/>
            <person name="Broomall S.M."/>
            <person name="Chain P.S."/>
            <person name="Chertkov O."/>
            <person name="Coyne S.R."/>
            <person name="Daligault H.E."/>
            <person name="Davenport K.W."/>
            <person name="Erkkila T."/>
            <person name="Frey K.G."/>
            <person name="Gibbons H.S."/>
            <person name="Gu W."/>
            <person name="Jaissle J."/>
            <person name="Johnson S.L."/>
            <person name="Koroleva G.I."/>
            <person name="Ladner J.T."/>
            <person name="Lo C.-C."/>
            <person name="Minogue T.D."/>
            <person name="Munk C."/>
            <person name="Palacios G.F."/>
            <person name="Redden C.L."/>
            <person name="Rosenzweig C.N."/>
            <person name="Scholz M.B."/>
            <person name="Teshima H."/>
            <person name="Xu Y."/>
        </authorList>
    </citation>
    <scope>NUCLEOTIDE SEQUENCE [LARGE SCALE GENOMIC DNA]</scope>
    <source>
        <strain evidence="5 6">EO147</strain>
    </source>
</reference>
<dbReference type="SUPFAM" id="SSF46894">
    <property type="entry name" value="C-terminal effector domain of the bipartite response regulators"/>
    <property type="match status" value="1"/>
</dbReference>
<accession>A0AAI8FQZ2</accession>
<evidence type="ECO:0000256" key="2">
    <source>
        <dbReference type="ARBA" id="ARBA00023125"/>
    </source>
</evidence>
<protein>
    <submittedName>
        <fullName evidence="5">Bacterial regulatory s, luxR family protein</fullName>
    </submittedName>
</protein>
<dbReference type="PRINTS" id="PR00038">
    <property type="entry name" value="HTHLUXR"/>
</dbReference>
<evidence type="ECO:0000259" key="4">
    <source>
        <dbReference type="PROSITE" id="PS50043"/>
    </source>
</evidence>
<dbReference type="CDD" id="cd06170">
    <property type="entry name" value="LuxR_C_like"/>
    <property type="match status" value="1"/>
</dbReference>
<organism evidence="5 6">
    <name type="scientific">Burkholderia oklahomensis</name>
    <dbReference type="NCBI Taxonomy" id="342113"/>
    <lineage>
        <taxon>Bacteria</taxon>
        <taxon>Pseudomonadati</taxon>
        <taxon>Pseudomonadota</taxon>
        <taxon>Betaproteobacteria</taxon>
        <taxon>Burkholderiales</taxon>
        <taxon>Burkholderiaceae</taxon>
        <taxon>Burkholderia</taxon>
        <taxon>pseudomallei group</taxon>
    </lineage>
</organism>